<dbReference type="PANTHER" id="PTHR36439">
    <property type="entry name" value="BLL4334 PROTEIN"/>
    <property type="match status" value="1"/>
</dbReference>
<dbReference type="PANTHER" id="PTHR36439:SF1">
    <property type="entry name" value="DUF1697 DOMAIN-CONTAINING PROTEIN"/>
    <property type="match status" value="1"/>
</dbReference>
<dbReference type="SUPFAM" id="SSF160379">
    <property type="entry name" value="SP0830-like"/>
    <property type="match status" value="1"/>
</dbReference>
<dbReference type="RefSeq" id="WP_309850147.1">
    <property type="nucleotide sequence ID" value="NZ_BAAAIU010000044.1"/>
</dbReference>
<dbReference type="EMBL" id="JAVDUI010000001">
    <property type="protein sequence ID" value="MDR6891869.1"/>
    <property type="molecule type" value="Genomic_DNA"/>
</dbReference>
<dbReference type="InterPro" id="IPR012545">
    <property type="entry name" value="DUF1697"/>
</dbReference>
<proteinExistence type="predicted"/>
<reference evidence="1" key="1">
    <citation type="submission" date="2023-07" db="EMBL/GenBank/DDBJ databases">
        <title>Sequencing the genomes of 1000 actinobacteria strains.</title>
        <authorList>
            <person name="Klenk H.-P."/>
        </authorList>
    </citation>
    <scope>NUCLEOTIDE SEQUENCE</scope>
    <source>
        <strain evidence="1">DSM 13988</strain>
    </source>
</reference>
<dbReference type="AlphaFoldDB" id="A0AAE3YEE5"/>
<name>A0AAE3YEE5_9MICC</name>
<accession>A0AAE3YEE5</accession>
<gene>
    <name evidence="1" type="ORF">J2S35_000809</name>
</gene>
<dbReference type="PIRSF" id="PIRSF008502">
    <property type="entry name" value="UCP008502"/>
    <property type="match status" value="1"/>
</dbReference>
<dbReference type="Gene3D" id="3.30.70.1280">
    <property type="entry name" value="SP0830-like domains"/>
    <property type="match status" value="1"/>
</dbReference>
<keyword evidence="2" id="KW-1185">Reference proteome</keyword>
<sequence>MTRIHLLRAVNLGARNKVPMADLRRIAEDLGATGVRTLLNTGNLITETEPDAFPAALLARIEDELGVATAVIVLESDDVQFAVENNPFEPEEFAAVYVGCCSEAPSEEKMRALRDRDFGQDTVRHAGRFVYLGYAGNVHSSKLSNALVERQLGITMTSRNMTTMLKLSQSALGH</sequence>
<protein>
    <submittedName>
        <fullName evidence="1">Uncharacterized protein (DUF1697 family)</fullName>
    </submittedName>
</protein>
<evidence type="ECO:0000313" key="2">
    <source>
        <dbReference type="Proteomes" id="UP001247307"/>
    </source>
</evidence>
<organism evidence="1 2">
    <name type="scientific">Falsarthrobacter nasiphocae</name>
    <dbReference type="NCBI Taxonomy" id="189863"/>
    <lineage>
        <taxon>Bacteria</taxon>
        <taxon>Bacillati</taxon>
        <taxon>Actinomycetota</taxon>
        <taxon>Actinomycetes</taxon>
        <taxon>Micrococcales</taxon>
        <taxon>Micrococcaceae</taxon>
        <taxon>Falsarthrobacter</taxon>
    </lineage>
</organism>
<comment type="caution">
    <text evidence="1">The sequence shown here is derived from an EMBL/GenBank/DDBJ whole genome shotgun (WGS) entry which is preliminary data.</text>
</comment>
<dbReference type="Pfam" id="PF08002">
    <property type="entry name" value="DUF1697"/>
    <property type="match status" value="1"/>
</dbReference>
<dbReference type="Proteomes" id="UP001247307">
    <property type="component" value="Unassembled WGS sequence"/>
</dbReference>
<evidence type="ECO:0000313" key="1">
    <source>
        <dbReference type="EMBL" id="MDR6891869.1"/>
    </source>
</evidence>